<dbReference type="EMBL" id="JAATVY010000008">
    <property type="protein sequence ID" value="NJC70837.1"/>
    <property type="molecule type" value="Genomic_DNA"/>
</dbReference>
<proteinExistence type="predicted"/>
<comment type="caution">
    <text evidence="1">The sequence shown here is derived from an EMBL/GenBank/DDBJ whole genome shotgun (WGS) entry which is preliminary data.</text>
</comment>
<protein>
    <submittedName>
        <fullName evidence="1">Uncharacterized protein</fullName>
    </submittedName>
</protein>
<dbReference type="Proteomes" id="UP000722989">
    <property type="component" value="Unassembled WGS sequence"/>
</dbReference>
<accession>A0ABX0XY37</accession>
<evidence type="ECO:0000313" key="1">
    <source>
        <dbReference type="EMBL" id="NJC70837.1"/>
    </source>
</evidence>
<evidence type="ECO:0000313" key="2">
    <source>
        <dbReference type="Proteomes" id="UP000722989"/>
    </source>
</evidence>
<reference evidence="1 2" key="1">
    <citation type="submission" date="2020-03" db="EMBL/GenBank/DDBJ databases">
        <title>WGS of the type strain of Planosporangium spp.</title>
        <authorList>
            <person name="Thawai C."/>
        </authorList>
    </citation>
    <scope>NUCLEOTIDE SEQUENCE [LARGE SCALE GENOMIC DNA]</scope>
    <source>
        <strain evidence="1 2">TBRC 5610</strain>
    </source>
</reference>
<name>A0ABX0XY37_9ACTN</name>
<sequence length="60" mass="6682">MQIRVMGTPAETDAAVALLRTSERIAVVSISAPYPNHGHSSQVRVYVTALLRQNHWEVRP</sequence>
<dbReference type="RefSeq" id="WP_167925738.1">
    <property type="nucleotide sequence ID" value="NZ_JAATVY010000008.1"/>
</dbReference>
<organism evidence="1 2">
    <name type="scientific">Planosporangium thailandense</name>
    <dbReference type="NCBI Taxonomy" id="765197"/>
    <lineage>
        <taxon>Bacteria</taxon>
        <taxon>Bacillati</taxon>
        <taxon>Actinomycetota</taxon>
        <taxon>Actinomycetes</taxon>
        <taxon>Micromonosporales</taxon>
        <taxon>Micromonosporaceae</taxon>
        <taxon>Planosporangium</taxon>
    </lineage>
</organism>
<gene>
    <name evidence="1" type="ORF">HC031_14085</name>
</gene>
<keyword evidence="2" id="KW-1185">Reference proteome</keyword>